<evidence type="ECO:0000256" key="7">
    <source>
        <dbReference type="ARBA" id="ARBA00023136"/>
    </source>
</evidence>
<dbReference type="KEGG" id="dmt:DESME_14745"/>
<evidence type="ECO:0000256" key="4">
    <source>
        <dbReference type="ARBA" id="ARBA00022475"/>
    </source>
</evidence>
<dbReference type="InterPro" id="IPR038665">
    <property type="entry name" value="Voltage-dep_anion_channel_sf"/>
</dbReference>
<name>W0EF41_9FIRM</name>
<feature type="transmembrane region" description="Helical" evidence="8">
    <location>
        <begin position="260"/>
        <end position="282"/>
    </location>
</feature>
<dbReference type="RefSeq" id="WP_006718518.1">
    <property type="nucleotide sequence ID" value="NZ_CP007032.1"/>
</dbReference>
<evidence type="ECO:0000256" key="3">
    <source>
        <dbReference type="ARBA" id="ARBA00022448"/>
    </source>
</evidence>
<organism evidence="9 10">
    <name type="scientific">Desulfitobacterium metallireducens DSM 15288</name>
    <dbReference type="NCBI Taxonomy" id="871968"/>
    <lineage>
        <taxon>Bacteria</taxon>
        <taxon>Bacillati</taxon>
        <taxon>Bacillota</taxon>
        <taxon>Clostridia</taxon>
        <taxon>Eubacteriales</taxon>
        <taxon>Desulfitobacteriaceae</taxon>
        <taxon>Desulfitobacterium</taxon>
    </lineage>
</organism>
<dbReference type="AlphaFoldDB" id="W0EF41"/>
<keyword evidence="7 8" id="KW-0472">Membrane</keyword>
<dbReference type="CDD" id="cd09321">
    <property type="entry name" value="TDT_like_3"/>
    <property type="match status" value="1"/>
</dbReference>
<evidence type="ECO:0000256" key="6">
    <source>
        <dbReference type="ARBA" id="ARBA00022989"/>
    </source>
</evidence>
<dbReference type="eggNOG" id="COG1275">
    <property type="taxonomic scope" value="Bacteria"/>
</dbReference>
<feature type="transmembrane region" description="Helical" evidence="8">
    <location>
        <begin position="320"/>
        <end position="338"/>
    </location>
</feature>
<dbReference type="PANTHER" id="PTHR31686:SF1">
    <property type="entry name" value="SULFITE EFFLUX PUMP SSU1"/>
    <property type="match status" value="1"/>
</dbReference>
<keyword evidence="5 8" id="KW-0812">Transmembrane</keyword>
<comment type="similarity">
    <text evidence="2">Belongs to the tellurite-resistance/dicarboxylate transporter (TDT) family.</text>
</comment>
<comment type="subcellular location">
    <subcellularLocation>
        <location evidence="1">Cell membrane</location>
        <topology evidence="1">Multi-pass membrane protein</topology>
    </subcellularLocation>
</comment>
<dbReference type="GO" id="GO:0005886">
    <property type="term" value="C:plasma membrane"/>
    <property type="evidence" value="ECO:0007669"/>
    <property type="project" value="UniProtKB-SubCell"/>
</dbReference>
<evidence type="ECO:0000256" key="2">
    <source>
        <dbReference type="ARBA" id="ARBA00008566"/>
    </source>
</evidence>
<dbReference type="EMBL" id="CP007032">
    <property type="protein sequence ID" value="AHF08143.1"/>
    <property type="molecule type" value="Genomic_DNA"/>
</dbReference>
<keyword evidence="6 8" id="KW-1133">Transmembrane helix</keyword>
<feature type="transmembrane region" description="Helical" evidence="8">
    <location>
        <begin position="37"/>
        <end position="62"/>
    </location>
</feature>
<feature type="transmembrane region" description="Helical" evidence="8">
    <location>
        <begin position="12"/>
        <end position="31"/>
    </location>
</feature>
<evidence type="ECO:0000313" key="10">
    <source>
        <dbReference type="Proteomes" id="UP000010847"/>
    </source>
</evidence>
<keyword evidence="10" id="KW-1185">Reference proteome</keyword>
<dbReference type="STRING" id="871968.DESME_14745"/>
<evidence type="ECO:0000313" key="9">
    <source>
        <dbReference type="EMBL" id="AHF08143.1"/>
    </source>
</evidence>
<feature type="transmembrane region" description="Helical" evidence="8">
    <location>
        <begin position="114"/>
        <end position="135"/>
    </location>
</feature>
<dbReference type="InterPro" id="IPR004695">
    <property type="entry name" value="SLAC1/Mae1/Ssu1/TehA"/>
</dbReference>
<reference evidence="9 10" key="1">
    <citation type="submission" date="2013-12" db="EMBL/GenBank/DDBJ databases">
        <authorList>
            <consortium name="DOE Joint Genome Institute"/>
            <person name="Smidt H."/>
            <person name="Huntemann M."/>
            <person name="Han J."/>
            <person name="Chen A."/>
            <person name="Kyrpides N."/>
            <person name="Mavromatis K."/>
            <person name="Markowitz V."/>
            <person name="Palaniappan K."/>
            <person name="Ivanova N."/>
            <person name="Schaumberg A."/>
            <person name="Pati A."/>
            <person name="Liolios K."/>
            <person name="Nordberg H.P."/>
            <person name="Cantor M.N."/>
            <person name="Hua S.X."/>
            <person name="Woyke T."/>
        </authorList>
    </citation>
    <scope>NUCLEOTIDE SEQUENCE [LARGE SCALE GENOMIC DNA]</scope>
    <source>
        <strain evidence="10">DSM 15288</strain>
    </source>
</reference>
<protein>
    <submittedName>
        <fullName evidence="9">C4-dicarboxylate ABC transporter</fullName>
    </submittedName>
</protein>
<feature type="transmembrane region" description="Helical" evidence="8">
    <location>
        <begin position="83"/>
        <end position="102"/>
    </location>
</feature>
<dbReference type="OrthoDB" id="958273at2"/>
<dbReference type="HOGENOM" id="CLU_030057_6_4_9"/>
<feature type="transmembrane region" description="Helical" evidence="8">
    <location>
        <begin position="186"/>
        <end position="209"/>
    </location>
</feature>
<keyword evidence="3" id="KW-0813">Transport</keyword>
<feature type="transmembrane region" description="Helical" evidence="8">
    <location>
        <begin position="289"/>
        <end position="308"/>
    </location>
</feature>
<feature type="transmembrane region" description="Helical" evidence="8">
    <location>
        <begin position="221"/>
        <end position="240"/>
    </location>
</feature>
<dbReference type="PANTHER" id="PTHR31686">
    <property type="match status" value="1"/>
</dbReference>
<evidence type="ECO:0000256" key="5">
    <source>
        <dbReference type="ARBA" id="ARBA00022692"/>
    </source>
</evidence>
<dbReference type="Pfam" id="PF03595">
    <property type="entry name" value="SLAC1"/>
    <property type="match status" value="1"/>
</dbReference>
<dbReference type="Gene3D" id="1.50.10.150">
    <property type="entry name" value="Voltage-dependent anion channel"/>
    <property type="match status" value="1"/>
</dbReference>
<sequence>MQERHYIKYLAPAWFAVIMGTGGLANILYLWQNSLPLGHFFGMSIAALADLLYFIVLIPWTFRWFKYYEYARRDLLHPLTGNFFVTMAVGTAIFGTNIYLIWSQYLGEALTYTLIFALWIIAIVGVTFFTFYTTFQMMRLEKTPEPEMINFSWIMAPIANMAVSLIGNPLLTLTIEFHPNWSLSVLIVNTALFGIGFFLFIFISALVFVRLAIHPLPSAGTTPSFGIFLSAVGLAVSAIIDASKNAHSMGLLASTQLSDLIAVAIWGFGIWILGMIILICLYQIRRGGIPFSMAWWAFIFPLAAYTLASQKIVAIFESPLIFGYTAFLIVLLVLLWLYTFSQTLLGAINGKLFTGTPIPHLEVYGHSSLQSRES</sequence>
<accession>W0EF41</accession>
<dbReference type="GO" id="GO:0000319">
    <property type="term" value="F:sulfite transmembrane transporter activity"/>
    <property type="evidence" value="ECO:0007669"/>
    <property type="project" value="TreeGrafter"/>
</dbReference>
<gene>
    <name evidence="9" type="ORF">DESME_14745</name>
</gene>
<evidence type="ECO:0000256" key="8">
    <source>
        <dbReference type="SAM" id="Phobius"/>
    </source>
</evidence>
<dbReference type="InterPro" id="IPR051629">
    <property type="entry name" value="Sulfite_efflux_TDT"/>
</dbReference>
<keyword evidence="4" id="KW-1003">Cell membrane</keyword>
<dbReference type="Proteomes" id="UP000010847">
    <property type="component" value="Chromosome"/>
</dbReference>
<feature type="transmembrane region" description="Helical" evidence="8">
    <location>
        <begin position="147"/>
        <end position="166"/>
    </location>
</feature>
<proteinExistence type="inferred from homology"/>
<evidence type="ECO:0000256" key="1">
    <source>
        <dbReference type="ARBA" id="ARBA00004651"/>
    </source>
</evidence>